<dbReference type="EMBL" id="JANPWB010000004">
    <property type="protein sequence ID" value="KAJ1194283.1"/>
    <property type="molecule type" value="Genomic_DNA"/>
</dbReference>
<keyword evidence="2" id="KW-1185">Reference proteome</keyword>
<evidence type="ECO:0000313" key="2">
    <source>
        <dbReference type="Proteomes" id="UP001066276"/>
    </source>
</evidence>
<dbReference type="AlphaFoldDB" id="A0AAV7UYS9"/>
<accession>A0AAV7UYS9</accession>
<gene>
    <name evidence="1" type="ORF">NDU88_003572</name>
</gene>
<protein>
    <submittedName>
        <fullName evidence="1">Uncharacterized protein</fullName>
    </submittedName>
</protein>
<evidence type="ECO:0000313" key="1">
    <source>
        <dbReference type="EMBL" id="KAJ1194283.1"/>
    </source>
</evidence>
<reference evidence="1" key="1">
    <citation type="journal article" date="2022" name="bioRxiv">
        <title>Sequencing and chromosome-scale assembly of the giantPleurodeles waltlgenome.</title>
        <authorList>
            <person name="Brown T."/>
            <person name="Elewa A."/>
            <person name="Iarovenko S."/>
            <person name="Subramanian E."/>
            <person name="Araus A.J."/>
            <person name="Petzold A."/>
            <person name="Susuki M."/>
            <person name="Suzuki K.-i.T."/>
            <person name="Hayashi T."/>
            <person name="Toyoda A."/>
            <person name="Oliveira C."/>
            <person name="Osipova E."/>
            <person name="Leigh N.D."/>
            <person name="Simon A."/>
            <person name="Yun M.H."/>
        </authorList>
    </citation>
    <scope>NUCLEOTIDE SEQUENCE</scope>
    <source>
        <strain evidence="1">20211129_DDA</strain>
        <tissue evidence="1">Liver</tissue>
    </source>
</reference>
<organism evidence="1 2">
    <name type="scientific">Pleurodeles waltl</name>
    <name type="common">Iberian ribbed newt</name>
    <dbReference type="NCBI Taxonomy" id="8319"/>
    <lineage>
        <taxon>Eukaryota</taxon>
        <taxon>Metazoa</taxon>
        <taxon>Chordata</taxon>
        <taxon>Craniata</taxon>
        <taxon>Vertebrata</taxon>
        <taxon>Euteleostomi</taxon>
        <taxon>Amphibia</taxon>
        <taxon>Batrachia</taxon>
        <taxon>Caudata</taxon>
        <taxon>Salamandroidea</taxon>
        <taxon>Salamandridae</taxon>
        <taxon>Pleurodelinae</taxon>
        <taxon>Pleurodeles</taxon>
    </lineage>
</organism>
<proteinExistence type="predicted"/>
<name>A0AAV7UYS9_PLEWA</name>
<dbReference type="Proteomes" id="UP001066276">
    <property type="component" value="Chromosome 2_2"/>
</dbReference>
<comment type="caution">
    <text evidence="1">The sequence shown here is derived from an EMBL/GenBank/DDBJ whole genome shotgun (WGS) entry which is preliminary data.</text>
</comment>
<sequence length="146" mass="15600">MDRGTVPRQPFLQALCSSLLRRACPGPGRPECASVHATRCYHLCRPSARLSSTRSLSVGGSVGQNPGMRSGVSRASSLLLTAPPGPKERLTKGMQVKSTVRANATLILRIILLRHNETKNEEERNISAGVSTTVNAGKPKCGNLQV</sequence>